<keyword evidence="4" id="KW-1185">Reference proteome</keyword>
<dbReference type="GO" id="GO:0003700">
    <property type="term" value="F:DNA-binding transcription factor activity"/>
    <property type="evidence" value="ECO:0007669"/>
    <property type="project" value="InterPro"/>
</dbReference>
<protein>
    <submittedName>
        <fullName evidence="3">Transcriptional regulator, MerR family</fullName>
    </submittedName>
</protein>
<evidence type="ECO:0000313" key="3">
    <source>
        <dbReference type="EMBL" id="KFJ08350.1"/>
    </source>
</evidence>
<dbReference type="STRING" id="356829.BITS_0865"/>
<dbReference type="InterPro" id="IPR000551">
    <property type="entry name" value="MerR-type_HTH_dom"/>
</dbReference>
<dbReference type="GO" id="GO:0003677">
    <property type="term" value="F:DNA binding"/>
    <property type="evidence" value="ECO:0007669"/>
    <property type="project" value="UniProtKB-KW"/>
</dbReference>
<dbReference type="Gene3D" id="1.10.1660.10">
    <property type="match status" value="1"/>
</dbReference>
<dbReference type="Pfam" id="PF13411">
    <property type="entry name" value="MerR_1"/>
    <property type="match status" value="1"/>
</dbReference>
<dbReference type="InterPro" id="IPR009061">
    <property type="entry name" value="DNA-bd_dom_put_sf"/>
</dbReference>
<name>A0A087EKP9_9BIFI</name>
<dbReference type="CDD" id="cd01109">
    <property type="entry name" value="HTH_YyaN"/>
    <property type="match status" value="1"/>
</dbReference>
<dbReference type="Proteomes" id="UP000029080">
    <property type="component" value="Unassembled WGS sequence"/>
</dbReference>
<dbReference type="PROSITE" id="PS50937">
    <property type="entry name" value="HTH_MERR_2"/>
    <property type="match status" value="1"/>
</dbReference>
<evidence type="ECO:0000259" key="2">
    <source>
        <dbReference type="PROSITE" id="PS50937"/>
    </source>
</evidence>
<sequence length="196" mass="22018">MKPVQTSRSTPIFILCGFTERDTPTVLQVLEVPSLRSMSTESVTTRAVEPHWHTIREASLLCGLPESTLRYYESIGILGPIARDPSSGHRSYSDADMNTLDIVSCLSATGMPLEDMKAYLRNTKLGQQGAQQQMELLDEQALRLSSKLERLKIQQAYVNLKLMYWSLVSQGKQEEAQALVADNRTIIDEVKQTNEE</sequence>
<dbReference type="PANTHER" id="PTHR30204">
    <property type="entry name" value="REDOX-CYCLING DRUG-SENSING TRANSCRIPTIONAL ACTIVATOR SOXR"/>
    <property type="match status" value="1"/>
</dbReference>
<dbReference type="eggNOG" id="COG0789">
    <property type="taxonomic scope" value="Bacteria"/>
</dbReference>
<keyword evidence="1" id="KW-0238">DNA-binding</keyword>
<evidence type="ECO:0000256" key="1">
    <source>
        <dbReference type="ARBA" id="ARBA00023125"/>
    </source>
</evidence>
<feature type="domain" description="HTH merR-type" evidence="2">
    <location>
        <begin position="52"/>
        <end position="122"/>
    </location>
</feature>
<dbReference type="AlphaFoldDB" id="A0A087EKP9"/>
<dbReference type="EMBL" id="JGZU01000002">
    <property type="protein sequence ID" value="KFJ08350.1"/>
    <property type="molecule type" value="Genomic_DNA"/>
</dbReference>
<reference evidence="3 4" key="1">
    <citation type="submission" date="2014-03" db="EMBL/GenBank/DDBJ databases">
        <title>Genomics of Bifidobacteria.</title>
        <authorList>
            <person name="Ventura M."/>
            <person name="Milani C."/>
            <person name="Lugli G.A."/>
        </authorList>
    </citation>
    <scope>NUCLEOTIDE SEQUENCE [LARGE SCALE GENOMIC DNA]</scope>
    <source>
        <strain evidence="3 4">JCM 13495</strain>
    </source>
</reference>
<evidence type="ECO:0000313" key="4">
    <source>
        <dbReference type="Proteomes" id="UP000029080"/>
    </source>
</evidence>
<accession>A0A087EKP9</accession>
<organism evidence="3 4">
    <name type="scientific">Bifidobacterium tsurumiense</name>
    <dbReference type="NCBI Taxonomy" id="356829"/>
    <lineage>
        <taxon>Bacteria</taxon>
        <taxon>Bacillati</taxon>
        <taxon>Actinomycetota</taxon>
        <taxon>Actinomycetes</taxon>
        <taxon>Bifidobacteriales</taxon>
        <taxon>Bifidobacteriaceae</taxon>
        <taxon>Bifidobacterium</taxon>
    </lineage>
</organism>
<dbReference type="SMART" id="SM00422">
    <property type="entry name" value="HTH_MERR"/>
    <property type="match status" value="1"/>
</dbReference>
<dbReference type="InterPro" id="IPR047057">
    <property type="entry name" value="MerR_fam"/>
</dbReference>
<dbReference type="PANTHER" id="PTHR30204:SF98">
    <property type="entry name" value="HTH-TYPE TRANSCRIPTIONAL REGULATOR ADHR"/>
    <property type="match status" value="1"/>
</dbReference>
<gene>
    <name evidence="3" type="ORF">BITS_0865</name>
</gene>
<dbReference type="SUPFAM" id="SSF46955">
    <property type="entry name" value="Putative DNA-binding domain"/>
    <property type="match status" value="1"/>
</dbReference>
<proteinExistence type="predicted"/>
<comment type="caution">
    <text evidence="3">The sequence shown here is derived from an EMBL/GenBank/DDBJ whole genome shotgun (WGS) entry which is preliminary data.</text>
</comment>